<accession>A0A382YUW6</accession>
<reference evidence="1" key="1">
    <citation type="submission" date="2018-05" db="EMBL/GenBank/DDBJ databases">
        <authorList>
            <person name="Lanie J.A."/>
            <person name="Ng W.-L."/>
            <person name="Kazmierczak K.M."/>
            <person name="Andrzejewski T.M."/>
            <person name="Davidsen T.M."/>
            <person name="Wayne K.J."/>
            <person name="Tettelin H."/>
            <person name="Glass J.I."/>
            <person name="Rusch D."/>
            <person name="Podicherti R."/>
            <person name="Tsui H.-C.T."/>
            <person name="Winkler M.E."/>
        </authorList>
    </citation>
    <scope>NUCLEOTIDE SEQUENCE</scope>
</reference>
<protein>
    <submittedName>
        <fullName evidence="1">Uncharacterized protein</fullName>
    </submittedName>
</protein>
<feature type="non-terminal residue" evidence="1">
    <location>
        <position position="119"/>
    </location>
</feature>
<organism evidence="1">
    <name type="scientific">marine metagenome</name>
    <dbReference type="NCBI Taxonomy" id="408172"/>
    <lineage>
        <taxon>unclassified sequences</taxon>
        <taxon>metagenomes</taxon>
        <taxon>ecological metagenomes</taxon>
    </lineage>
</organism>
<dbReference type="EMBL" id="UINC01178734">
    <property type="protein sequence ID" value="SVD87057.1"/>
    <property type="molecule type" value="Genomic_DNA"/>
</dbReference>
<dbReference type="AlphaFoldDB" id="A0A382YUW6"/>
<evidence type="ECO:0000313" key="1">
    <source>
        <dbReference type="EMBL" id="SVD87057.1"/>
    </source>
</evidence>
<gene>
    <name evidence="1" type="ORF">METZ01_LOCUS439911</name>
</gene>
<sequence length="119" mass="13113">MPEKDVRLINNVLWPPCLSDLARRSALNVFGRNGYPLPGRSLPYERPFVSFYFPSRAPTCPTRSVAPEQGPVDVWIQVAEYVSLSDAALAIIRSTKTGIAAVAASIEARCRSSPNSWYS</sequence>
<name>A0A382YUW6_9ZZZZ</name>
<proteinExistence type="predicted"/>